<protein>
    <submittedName>
        <fullName evidence="1">Uncharacterized protein</fullName>
    </submittedName>
</protein>
<accession>A0A8S5VBK7</accession>
<evidence type="ECO:0000313" key="1">
    <source>
        <dbReference type="EMBL" id="DAG04072.1"/>
    </source>
</evidence>
<dbReference type="EMBL" id="BK016237">
    <property type="protein sequence ID" value="DAG04072.1"/>
    <property type="molecule type" value="Genomic_DNA"/>
</dbReference>
<proteinExistence type="predicted"/>
<sequence length="104" mass="12355">MTRMTRTCSTCLVSDLAKRGPHSLYKGKYFIVFYDKNDENLLYMFDNAREILKFQGKEITRNNVCLVNVCIYRALKTETHLTRFLTGEQMRVYIIDLEEENENE</sequence>
<organism evidence="1">
    <name type="scientific">Myoviridae sp. ctbEa13</name>
    <dbReference type="NCBI Taxonomy" id="2825136"/>
    <lineage>
        <taxon>Viruses</taxon>
        <taxon>Duplodnaviria</taxon>
        <taxon>Heunggongvirae</taxon>
        <taxon>Uroviricota</taxon>
        <taxon>Caudoviricetes</taxon>
    </lineage>
</organism>
<reference evidence="1" key="1">
    <citation type="journal article" date="2021" name="Proc. Natl. Acad. Sci. U.S.A.">
        <title>A Catalog of Tens of Thousands of Viruses from Human Metagenomes Reveals Hidden Associations with Chronic Diseases.</title>
        <authorList>
            <person name="Tisza M.J."/>
            <person name="Buck C.B."/>
        </authorList>
    </citation>
    <scope>NUCLEOTIDE SEQUENCE</scope>
    <source>
        <strain evidence="1">CtbEa13</strain>
    </source>
</reference>
<name>A0A8S5VBK7_9CAUD</name>